<dbReference type="Proteomes" id="UP000068603">
    <property type="component" value="Unassembled WGS sequence"/>
</dbReference>
<dbReference type="AlphaFoldDB" id="A0A125KG17"/>
<accession>A0A125KG17</accession>
<reference evidence="2 3" key="1">
    <citation type="submission" date="2015-11" db="EMBL/GenBank/DDBJ databases">
        <title>Expanding the genomic diversity of Burkholderia species for the development of highly accurate diagnostics.</title>
        <authorList>
            <person name="Sahl J."/>
            <person name="Keim P."/>
            <person name="Wagner D."/>
        </authorList>
    </citation>
    <scope>NUCLEOTIDE SEQUENCE [LARGE SCALE GENOMIC DNA]</scope>
    <source>
        <strain evidence="2 3">MSMB1960WGS</strain>
    </source>
</reference>
<dbReference type="STRING" id="1503054.WT74_21495"/>
<proteinExistence type="predicted"/>
<dbReference type="EMBL" id="LPHB01000039">
    <property type="protein sequence ID" value="KWA62995.1"/>
    <property type="molecule type" value="Genomic_DNA"/>
</dbReference>
<organism evidence="2">
    <name type="scientific">Burkholderia stagnalis</name>
    <dbReference type="NCBI Taxonomy" id="1503054"/>
    <lineage>
        <taxon>Bacteria</taxon>
        <taxon>Pseudomonadati</taxon>
        <taxon>Pseudomonadota</taxon>
        <taxon>Betaproteobacteria</taxon>
        <taxon>Burkholderiales</taxon>
        <taxon>Burkholderiaceae</taxon>
        <taxon>Burkholderia</taxon>
        <taxon>Burkholderia cepacia complex</taxon>
    </lineage>
</organism>
<evidence type="ECO:0008006" key="4">
    <source>
        <dbReference type="Google" id="ProtNLM"/>
    </source>
</evidence>
<sequence>MKRDFRARPLLRFAAACFACCALPLAAQAAKPLPSFKVDNDVTARVERADSAHFTVRFLPGGKTQTLDVGTADEEGHYGFEPADYNFDGHQDLALGATLGQVNRNYAIYLYDAARQRFAPLRMPANDAPHGNCDGLINVAVKPKERMLYSSCRGGPIWYTDAYRYDGSGRLYLHQSTEAIPDDVSMLLDGAPGDGPPTMLLTYDAHGRRIARRPEAYGGGKLTLKVQVARLPLHDAMTDAPTKRYVVAGDTLELLDASPDFRWLRVLYRNPRVGAVSGWVRVEEATKG</sequence>
<feature type="chain" id="PRO_5007177842" description="SH3 domain-containing protein" evidence="1">
    <location>
        <begin position="30"/>
        <end position="288"/>
    </location>
</feature>
<gene>
    <name evidence="2" type="ORF">WT44_13310</name>
</gene>
<name>A0A125KG17_9BURK</name>
<keyword evidence="1" id="KW-0732">Signal</keyword>
<feature type="signal peptide" evidence="1">
    <location>
        <begin position="1"/>
        <end position="29"/>
    </location>
</feature>
<comment type="caution">
    <text evidence="2">The sequence shown here is derived from an EMBL/GenBank/DDBJ whole genome shotgun (WGS) entry which is preliminary data.</text>
</comment>
<dbReference type="InterPro" id="IPR058087">
    <property type="entry name" value="XAC2610_dom"/>
</dbReference>
<evidence type="ECO:0000313" key="2">
    <source>
        <dbReference type="EMBL" id="KWA62995.1"/>
    </source>
</evidence>
<evidence type="ECO:0000313" key="3">
    <source>
        <dbReference type="Proteomes" id="UP000068603"/>
    </source>
</evidence>
<dbReference type="NCBIfam" id="NF047539">
    <property type="entry name" value="XAC2610_fam"/>
    <property type="match status" value="1"/>
</dbReference>
<evidence type="ECO:0000256" key="1">
    <source>
        <dbReference type="SAM" id="SignalP"/>
    </source>
</evidence>
<protein>
    <recommendedName>
        <fullName evidence="4">SH3 domain-containing protein</fullName>
    </recommendedName>
</protein>
<dbReference type="RefSeq" id="WP_060149940.1">
    <property type="nucleotide sequence ID" value="NZ_LPGD01000090.1"/>
</dbReference>